<keyword evidence="2" id="KW-0677">Repeat</keyword>
<feature type="compositionally biased region" description="Acidic residues" evidence="3">
    <location>
        <begin position="1232"/>
        <end position="1247"/>
    </location>
</feature>
<feature type="compositionally biased region" description="Polar residues" evidence="3">
    <location>
        <begin position="1181"/>
        <end position="1190"/>
    </location>
</feature>
<keyword evidence="7" id="KW-1185">Reference proteome</keyword>
<dbReference type="InterPro" id="IPR003961">
    <property type="entry name" value="FN3_dom"/>
</dbReference>
<comment type="caution">
    <text evidence="6">The sequence shown here is derived from an EMBL/GenBank/DDBJ whole genome shotgun (WGS) entry which is preliminary data.</text>
</comment>
<feature type="domain" description="SLH" evidence="5">
    <location>
        <begin position="1525"/>
        <end position="1584"/>
    </location>
</feature>
<reference evidence="6 7" key="1">
    <citation type="submission" date="2023-08" db="EMBL/GenBank/DDBJ databases">
        <authorList>
            <person name="Park J.-S."/>
        </authorList>
    </citation>
    <scope>NUCLEOTIDE SEQUENCE [LARGE SCALE GENOMIC DNA]</scope>
    <source>
        <strain evidence="6 7">2205SS18-9</strain>
    </source>
</reference>
<dbReference type="Pfam" id="PF12733">
    <property type="entry name" value="Cadherin-like"/>
    <property type="match status" value="3"/>
</dbReference>
<dbReference type="Proteomes" id="UP001231941">
    <property type="component" value="Unassembled WGS sequence"/>
</dbReference>
<accession>A0ABT9J2P5</accession>
<dbReference type="PROSITE" id="PS51450">
    <property type="entry name" value="LRR"/>
    <property type="match status" value="8"/>
</dbReference>
<dbReference type="InterPro" id="IPR050836">
    <property type="entry name" value="SDS22/Internalin_LRR"/>
</dbReference>
<dbReference type="SMART" id="SM00365">
    <property type="entry name" value="LRR_SD22"/>
    <property type="match status" value="9"/>
</dbReference>
<gene>
    <name evidence="6" type="ORF">Q5Y73_14350</name>
</gene>
<feature type="region of interest" description="Disordered" evidence="3">
    <location>
        <begin position="1178"/>
        <end position="1259"/>
    </location>
</feature>
<dbReference type="PANTHER" id="PTHR46652:SF3">
    <property type="entry name" value="LEUCINE-RICH REPEAT-CONTAINING PROTEIN 9"/>
    <property type="match status" value="1"/>
</dbReference>
<sequence length="1651" mass="179154">MKNPFYKMISILLVIILFIQPVIQQQMHVAANGDEGVINQDFTTLSDLGEDIDMGEIGKPLGQQGLEIDTGNEQLDNTSRNENVSTLSNNTNLIDLTISAGNISFNPNQTEYVVEVDNGLESITITPTAEHENAMIKVDADIVPSGSEINLPLEVNGETTIEIKVIAEDETIEKTYTIKVTKASTLSDNSNLSQIMIKKDGISPISLSIEANKFEHVLEVENVIDTITINPTAEHDKASITMEMDGDLVTESDSMDLAVGENIIEVRVTAEDGEAELTYAITILRAQPLHVEESSPSTLMMEPASIIAADSLIKDDLLEKDIKSRLELPEDHELKEEDLEKLTDLSLIAPFYGSYEGLEYAVNLTELNLLAPSPSGVPSLGELTQLTSLIIDSSMALYTNRIDVTNLGSLINLTRLVIKKSDITDIRSLESLTNLVYLDLWLNNITDITSVGNLTNLEYLDLSANNITDISSLSNLTKLGYLDLAVNNITDITNLENVTNLYFLDLFNNNVTDISSLYGLQNLYELDLAHNNVTDISSIILKPNLEILNLSNNKITNIESLYLNGSLHTLDLSNNKITDIEPLGNTTFNVGLWSLRTLDLRYNNISDISPLVHSDSLQNLKTIYLDGNPLNDEAEEIIITLRERGAQVHYSGLPYLRDIIVIGGDLSRDYFIPHIFEYDLLVTNAIETVRVTPEAVHDQVTIKINGNIVESGSEIDIRLEGSVFITVTGLDGAETTYTLYVQRFTKTVPSAPTKVSSIGGKGEVKVQFTAPDDNGGSEIDVYKVIDTEGNVKGTGVESPITVTGLKDGTNYTFAVIAKNYYGDSPSSDQVSAITIPGTTEITKVAPGNKQVNLQWEEVEGATTYKIYQSTESGIQGTLVGTVESLSYDVLNLTNGTDYFFAVASVNDSGEGDLSNQESAVPMTVPSVPTEIEAIGGKGEITVSFTPPNNGGSEITEYEVIDADENVKETGNGSPITVTGLEDGTNYTFTVIAKNAVGNSESSSTVTDITIPGATEVTIVSSGNKQVILSWEEVKGATAYNIYQSTEFGIQGKLVGRVESLSYDVLNLTNGTDYFFAVASVNDSGEGELSNQESAVPMTVPLAPTNVTATAGVNGKATVSFTAPNDDGGSEITGYEVSASPGNIQVIGTESPVTITGLSNIQTYMFTVKAINSVGKGEASEESNAVSPRSTSNGGSNSGGSNNDNTEDETEEEITPEEDMTAGEDVTLKETTETTDETDNQEPSEIEIETQMKTEKTEEGKTITMVTPAAEVIETELKQSQENDIVILKVETASDVVVGQLNGEIVKNMEEQQLVLEIQTDHATYTLPAAEIDINKIATQFGKDTEVENIQVEIEISKPSDEVLEMVENVAAEGELSIIVPPIKFTVKAKSGDKTIEIDTFTGFVERLIAIPKGVDPSLITTGVVVEPDGTYRSVPTEIIEMEGKYFANISSTTNSIYTLISNEVSFKDVQSHWAKEAVNDMGSRMIISGVGNNMFKPDEEITRAEFAAIIVRGLGLKLEKGATPFTDVKSTAWYNDVIHTAYSYQLIKGYEDGTFRPNEKVTREQAMVIIAKAMELTELKEKLPSKTIEEQLGSYEDANQASEWAKKSLADVLQAGIITGKNELELAPKVNITRAEVAIMIQRLLEKSGLI</sequence>
<evidence type="ECO:0000259" key="4">
    <source>
        <dbReference type="PROSITE" id="PS50853"/>
    </source>
</evidence>
<dbReference type="InterPro" id="IPR025875">
    <property type="entry name" value="Leu-rich_rpt_4"/>
</dbReference>
<dbReference type="SMART" id="SM00369">
    <property type="entry name" value="LRR_TYP"/>
    <property type="match status" value="7"/>
</dbReference>
<feature type="domain" description="Fibronectin type-III" evidence="4">
    <location>
        <begin position="748"/>
        <end position="837"/>
    </location>
</feature>
<dbReference type="SMART" id="SM00060">
    <property type="entry name" value="FN3"/>
    <property type="match status" value="5"/>
</dbReference>
<dbReference type="InterPro" id="IPR003591">
    <property type="entry name" value="Leu-rich_rpt_typical-subtyp"/>
</dbReference>
<proteinExistence type="predicted"/>
<dbReference type="SUPFAM" id="SSF52058">
    <property type="entry name" value="L domain-like"/>
    <property type="match status" value="1"/>
</dbReference>
<dbReference type="Pfam" id="PF00395">
    <property type="entry name" value="SLH"/>
    <property type="match status" value="3"/>
</dbReference>
<evidence type="ECO:0000256" key="3">
    <source>
        <dbReference type="SAM" id="MobiDB-lite"/>
    </source>
</evidence>
<dbReference type="InterPro" id="IPR013783">
    <property type="entry name" value="Ig-like_fold"/>
</dbReference>
<dbReference type="InterPro" id="IPR001611">
    <property type="entry name" value="Leu-rich_rpt"/>
</dbReference>
<dbReference type="EMBL" id="JAVAMP010000007">
    <property type="protein sequence ID" value="MDP5275295.1"/>
    <property type="molecule type" value="Genomic_DNA"/>
</dbReference>
<dbReference type="RefSeq" id="WP_305992607.1">
    <property type="nucleotide sequence ID" value="NZ_JAVAMP010000007.1"/>
</dbReference>
<evidence type="ECO:0000313" key="7">
    <source>
        <dbReference type="Proteomes" id="UP001231941"/>
    </source>
</evidence>
<feature type="compositionally biased region" description="Acidic residues" evidence="3">
    <location>
        <begin position="1204"/>
        <end position="1221"/>
    </location>
</feature>
<dbReference type="Pfam" id="PF12799">
    <property type="entry name" value="LRR_4"/>
    <property type="match status" value="4"/>
</dbReference>
<evidence type="ECO:0000256" key="2">
    <source>
        <dbReference type="ARBA" id="ARBA00022737"/>
    </source>
</evidence>
<dbReference type="PANTHER" id="PTHR46652">
    <property type="entry name" value="LEUCINE-RICH REPEAT AND IQ DOMAIN-CONTAINING PROTEIN 1-RELATED"/>
    <property type="match status" value="1"/>
</dbReference>
<dbReference type="InterPro" id="IPR032675">
    <property type="entry name" value="LRR_dom_sf"/>
</dbReference>
<dbReference type="CDD" id="cd00063">
    <property type="entry name" value="FN3"/>
    <property type="match status" value="5"/>
</dbReference>
<dbReference type="PROSITE" id="PS50853">
    <property type="entry name" value="FN3"/>
    <property type="match status" value="3"/>
</dbReference>
<dbReference type="SUPFAM" id="SSF49265">
    <property type="entry name" value="Fibronectin type III"/>
    <property type="match status" value="3"/>
</dbReference>
<name>A0ABT9J2P5_9BACL</name>
<feature type="domain" description="Fibronectin type-III" evidence="4">
    <location>
        <begin position="924"/>
        <end position="1013"/>
    </location>
</feature>
<keyword evidence="1" id="KW-0433">Leucine-rich repeat</keyword>
<evidence type="ECO:0000259" key="5">
    <source>
        <dbReference type="PROSITE" id="PS51272"/>
    </source>
</evidence>
<dbReference type="InterPro" id="IPR025883">
    <property type="entry name" value="Cadherin-like_domain"/>
</dbReference>
<dbReference type="InterPro" id="IPR001119">
    <property type="entry name" value="SLH_dom"/>
</dbReference>
<feature type="domain" description="Fibronectin type-III" evidence="4">
    <location>
        <begin position="1102"/>
        <end position="1189"/>
    </location>
</feature>
<dbReference type="Gene3D" id="2.60.40.10">
    <property type="entry name" value="Immunoglobulins"/>
    <property type="match status" value="5"/>
</dbReference>
<dbReference type="InterPro" id="IPR036116">
    <property type="entry name" value="FN3_sf"/>
</dbReference>
<dbReference type="PROSITE" id="PS51272">
    <property type="entry name" value="SLH"/>
    <property type="match status" value="3"/>
</dbReference>
<dbReference type="Gene3D" id="3.80.10.10">
    <property type="entry name" value="Ribonuclease Inhibitor"/>
    <property type="match status" value="1"/>
</dbReference>
<protein>
    <submittedName>
        <fullName evidence="6">Fibronectin type III domain-containing protein</fullName>
    </submittedName>
</protein>
<evidence type="ECO:0000256" key="1">
    <source>
        <dbReference type="ARBA" id="ARBA00022614"/>
    </source>
</evidence>
<organism evidence="6 7">
    <name type="scientific">Chengkuizengella axinellae</name>
    <dbReference type="NCBI Taxonomy" id="3064388"/>
    <lineage>
        <taxon>Bacteria</taxon>
        <taxon>Bacillati</taxon>
        <taxon>Bacillota</taxon>
        <taxon>Bacilli</taxon>
        <taxon>Bacillales</taxon>
        <taxon>Paenibacillaceae</taxon>
        <taxon>Chengkuizengella</taxon>
    </lineage>
</organism>
<feature type="domain" description="SLH" evidence="5">
    <location>
        <begin position="1461"/>
        <end position="1524"/>
    </location>
</feature>
<feature type="compositionally biased region" description="Low complexity" evidence="3">
    <location>
        <begin position="1191"/>
        <end position="1203"/>
    </location>
</feature>
<evidence type="ECO:0000313" key="6">
    <source>
        <dbReference type="EMBL" id="MDP5275295.1"/>
    </source>
</evidence>
<dbReference type="Pfam" id="PF00041">
    <property type="entry name" value="fn3"/>
    <property type="match status" value="4"/>
</dbReference>
<feature type="domain" description="SLH" evidence="5">
    <location>
        <begin position="1592"/>
        <end position="1651"/>
    </location>
</feature>
<feature type="compositionally biased region" description="Basic and acidic residues" evidence="3">
    <location>
        <begin position="1249"/>
        <end position="1259"/>
    </location>
</feature>